<evidence type="ECO:0000256" key="1">
    <source>
        <dbReference type="ARBA" id="ARBA00022729"/>
    </source>
</evidence>
<dbReference type="Pfam" id="PF00497">
    <property type="entry name" value="SBP_bac_3"/>
    <property type="match status" value="1"/>
</dbReference>
<protein>
    <submittedName>
        <fullName evidence="4">Amino acid ABC transporter substrate-binding protein, PAAT family</fullName>
    </submittedName>
</protein>
<organism evidence="4 5">
    <name type="scientific">Paraburkholderia phenazinium</name>
    <dbReference type="NCBI Taxonomy" id="60549"/>
    <lineage>
        <taxon>Bacteria</taxon>
        <taxon>Pseudomonadati</taxon>
        <taxon>Pseudomonadota</taxon>
        <taxon>Betaproteobacteria</taxon>
        <taxon>Burkholderiales</taxon>
        <taxon>Burkholderiaceae</taxon>
        <taxon>Paraburkholderia</taxon>
    </lineage>
</organism>
<dbReference type="PANTHER" id="PTHR35936">
    <property type="entry name" value="MEMBRANE-BOUND LYTIC MUREIN TRANSGLYCOSYLASE F"/>
    <property type="match status" value="1"/>
</dbReference>
<dbReference type="EMBL" id="FSRU01000002">
    <property type="protein sequence ID" value="SIO58971.1"/>
    <property type="molecule type" value="Genomic_DNA"/>
</dbReference>
<dbReference type="Proteomes" id="UP000185151">
    <property type="component" value="Unassembled WGS sequence"/>
</dbReference>
<keyword evidence="5" id="KW-1185">Reference proteome</keyword>
<accession>A0A1N6KR05</accession>
<name>A0A1N6KR05_9BURK</name>
<dbReference type="SMART" id="SM00062">
    <property type="entry name" value="PBPb"/>
    <property type="match status" value="1"/>
</dbReference>
<evidence type="ECO:0000259" key="3">
    <source>
        <dbReference type="SMART" id="SM00062"/>
    </source>
</evidence>
<keyword evidence="1 2" id="KW-0732">Signal</keyword>
<feature type="signal peptide" evidence="2">
    <location>
        <begin position="1"/>
        <end position="46"/>
    </location>
</feature>
<evidence type="ECO:0000313" key="5">
    <source>
        <dbReference type="Proteomes" id="UP000185151"/>
    </source>
</evidence>
<evidence type="ECO:0000256" key="2">
    <source>
        <dbReference type="SAM" id="SignalP"/>
    </source>
</evidence>
<feature type="chain" id="PRO_5012094032" evidence="2">
    <location>
        <begin position="47"/>
        <end position="301"/>
    </location>
</feature>
<reference evidence="4 5" key="1">
    <citation type="submission" date="2016-11" db="EMBL/GenBank/DDBJ databases">
        <authorList>
            <person name="Jaros S."/>
            <person name="Januszkiewicz K."/>
            <person name="Wedrychowicz H."/>
        </authorList>
    </citation>
    <scope>NUCLEOTIDE SEQUENCE [LARGE SCALE GENOMIC DNA]</scope>
    <source>
        <strain evidence="4 5">GAS95</strain>
    </source>
</reference>
<evidence type="ECO:0000313" key="4">
    <source>
        <dbReference type="EMBL" id="SIO58971.1"/>
    </source>
</evidence>
<dbReference type="PANTHER" id="PTHR35936:SF17">
    <property type="entry name" value="ARGININE-BINDING EXTRACELLULAR PROTEIN ARTP"/>
    <property type="match status" value="1"/>
</dbReference>
<dbReference type="InterPro" id="IPR001638">
    <property type="entry name" value="Solute-binding_3/MltF_N"/>
</dbReference>
<dbReference type="SUPFAM" id="SSF53850">
    <property type="entry name" value="Periplasmic binding protein-like II"/>
    <property type="match status" value="1"/>
</dbReference>
<dbReference type="Gene3D" id="3.40.190.10">
    <property type="entry name" value="Periplasmic binding protein-like II"/>
    <property type="match status" value="2"/>
</dbReference>
<sequence>MYIVTTRTSENSMKAQLDLKPVLSSVARVAKCAAALALCTASHAFASSGVPTVAPGKLTIGADLTYPPYDYMQAADPAGFDPAFMTKLAGHLNLQPGFVDTRFANLILGVNANRFDVIASALYVTPERAKQIDFVPYLKTGGSLLALSHSGFAPKTPEDLCGKRVSSIKGASWIPKLNDVSKQVCAPAGRGAIDVREFETSPEAAQAVLAHAVDAQFEDSAVAQMSVNKLGGRVAITSTAPLYPVVIGLGVKKGNDALLAELKTAFATMKQAGEYQALLKQYNVAEPTGNDIAQALGTAQN</sequence>
<proteinExistence type="predicted"/>
<gene>
    <name evidence="4" type="ORF">SAMN05444165_4346</name>
</gene>
<dbReference type="AlphaFoldDB" id="A0A1N6KR05"/>
<feature type="domain" description="Solute-binding protein family 3/N-terminal" evidence="3">
    <location>
        <begin position="57"/>
        <end position="286"/>
    </location>
</feature>